<dbReference type="HOGENOM" id="CLU_1851413_0_0_9"/>
<evidence type="ECO:0000313" key="3">
    <source>
        <dbReference type="Proteomes" id="UP000001299"/>
    </source>
</evidence>
<accession>E0RUD5</accession>
<keyword evidence="1" id="KW-0472">Membrane</keyword>
<proteinExistence type="predicted"/>
<name>E0RUD5_BUTPB</name>
<feature type="transmembrane region" description="Helical" evidence="1">
    <location>
        <begin position="7"/>
        <end position="27"/>
    </location>
</feature>
<keyword evidence="1" id="KW-0812">Transmembrane</keyword>
<protein>
    <recommendedName>
        <fullName evidence="4">TadE-like protein</fullName>
    </recommendedName>
</protein>
<dbReference type="STRING" id="515622.bpr_I0073"/>
<sequence>MTVEASFIVPMVICVFALIIYFTNHVYARCVLTQDSYILAFRASMDKETEPSAVVAQKKNLVAGKKYYGNTYPQFECSTSGKEIEVSGSTKTRHGAMGNYFLKPKGSWMLEAREYAKQRDYPGHIRTVKRIRDIGTKE</sequence>
<evidence type="ECO:0000313" key="2">
    <source>
        <dbReference type="EMBL" id="ADL32825.1"/>
    </source>
</evidence>
<reference evidence="2 3" key="1">
    <citation type="journal article" date="2010" name="PLoS ONE">
        <title>The glycobiome of the rumen bacterium Butyrivibrio proteoclasticus B316(T) highlights adaptation to a polysaccharide-rich environment.</title>
        <authorList>
            <person name="Kelly W.J."/>
            <person name="Leahy S.C."/>
            <person name="Altermann E."/>
            <person name="Yeoman C.J."/>
            <person name="Dunne J.C."/>
            <person name="Kong Z."/>
            <person name="Pacheco D.M."/>
            <person name="Li D."/>
            <person name="Noel S.J."/>
            <person name="Moon C.D."/>
            <person name="Cookson A.L."/>
            <person name="Attwood G.T."/>
        </authorList>
    </citation>
    <scope>NUCLEOTIDE SEQUENCE [LARGE SCALE GENOMIC DNA]</scope>
    <source>
        <strain evidence="3">ATCC 51982 / DSM 14932 / B316</strain>
    </source>
</reference>
<evidence type="ECO:0000256" key="1">
    <source>
        <dbReference type="SAM" id="Phobius"/>
    </source>
</evidence>
<evidence type="ECO:0008006" key="4">
    <source>
        <dbReference type="Google" id="ProtNLM"/>
    </source>
</evidence>
<gene>
    <name evidence="2" type="ordered locus">bpr_I0073</name>
</gene>
<dbReference type="KEGG" id="bpb:bpr_I0073"/>
<keyword evidence="1" id="KW-1133">Transmembrane helix</keyword>
<keyword evidence="3" id="KW-1185">Reference proteome</keyword>
<dbReference type="EMBL" id="CP001810">
    <property type="protein sequence ID" value="ADL32825.1"/>
    <property type="molecule type" value="Genomic_DNA"/>
</dbReference>
<dbReference type="eggNOG" id="ENOG5033HPU">
    <property type="taxonomic scope" value="Bacteria"/>
</dbReference>
<organism evidence="2 3">
    <name type="scientific">Butyrivibrio proteoclasticus (strain ATCC 51982 / DSM 14932 / B316)</name>
    <name type="common">Clostridium proteoclasticum</name>
    <dbReference type="NCBI Taxonomy" id="515622"/>
    <lineage>
        <taxon>Bacteria</taxon>
        <taxon>Bacillati</taxon>
        <taxon>Bacillota</taxon>
        <taxon>Clostridia</taxon>
        <taxon>Lachnospirales</taxon>
        <taxon>Lachnospiraceae</taxon>
        <taxon>Butyrivibrio</taxon>
    </lineage>
</organism>
<dbReference type="Proteomes" id="UP000001299">
    <property type="component" value="Chromosome 1"/>
</dbReference>
<dbReference type="AlphaFoldDB" id="E0RUD5"/>